<organism evidence="3 4">
    <name type="scientific">Microlunatus ginsengisoli</name>
    <dbReference type="NCBI Taxonomy" id="363863"/>
    <lineage>
        <taxon>Bacteria</taxon>
        <taxon>Bacillati</taxon>
        <taxon>Actinomycetota</taxon>
        <taxon>Actinomycetes</taxon>
        <taxon>Propionibacteriales</taxon>
        <taxon>Propionibacteriaceae</taxon>
        <taxon>Microlunatus</taxon>
    </lineage>
</organism>
<feature type="transmembrane region" description="Helical" evidence="2">
    <location>
        <begin position="266"/>
        <end position="288"/>
    </location>
</feature>
<dbReference type="Proteomes" id="UP001501490">
    <property type="component" value="Unassembled WGS sequence"/>
</dbReference>
<keyword evidence="2" id="KW-0812">Transmembrane</keyword>
<dbReference type="Gene3D" id="1.20.1530.20">
    <property type="match status" value="1"/>
</dbReference>
<proteinExistence type="predicted"/>
<dbReference type="EMBL" id="BAABAB010000025">
    <property type="protein sequence ID" value="GAA3629785.1"/>
    <property type="molecule type" value="Genomic_DNA"/>
</dbReference>
<dbReference type="InterPro" id="IPR038770">
    <property type="entry name" value="Na+/solute_symporter_sf"/>
</dbReference>
<protein>
    <recommendedName>
        <fullName evidence="5">Bile acid:Na+ symporter, BASS family</fullName>
    </recommendedName>
</protein>
<feature type="transmembrane region" description="Helical" evidence="2">
    <location>
        <begin position="103"/>
        <end position="123"/>
    </location>
</feature>
<sequence length="313" mass="33454">MTTQASQVVLINGFGVLFVVLNAFGLGLRLPVGKLLAQAVAHWKIAVLTLVANFVVIPTLFVGYLVTIASSIPDEIKVGFCIAALSAGMPFAPVLAKLGRANINIATMLLVLLTVATTIALPLGLPLAIDAVDVQLKTSSWDIAWPLLLFLLLPLALGCVFRLLWSDLAKPLQRWTVRVAILSLLLNLNFTLLVYWGLFVQTWGTGSYLAALAGPFIGLGCGYLLVTAVRVKNVPIRHAAEITTAVRNIAPMLLMMIFPFAADPLITVSITILNTIGIVTVLLFVLVWRRTNSGAPPTDEPKTAQAAQGAAIE</sequence>
<evidence type="ECO:0000256" key="1">
    <source>
        <dbReference type="SAM" id="MobiDB-lite"/>
    </source>
</evidence>
<feature type="transmembrane region" description="Helical" evidence="2">
    <location>
        <begin position="45"/>
        <end position="70"/>
    </location>
</feature>
<evidence type="ECO:0000313" key="4">
    <source>
        <dbReference type="Proteomes" id="UP001501490"/>
    </source>
</evidence>
<keyword evidence="4" id="KW-1185">Reference proteome</keyword>
<feature type="transmembrane region" description="Helical" evidence="2">
    <location>
        <begin position="177"/>
        <end position="196"/>
    </location>
</feature>
<keyword evidence="2" id="KW-1133">Transmembrane helix</keyword>
<feature type="transmembrane region" description="Helical" evidence="2">
    <location>
        <begin position="208"/>
        <end position="226"/>
    </location>
</feature>
<feature type="transmembrane region" description="Helical" evidence="2">
    <location>
        <begin position="238"/>
        <end position="260"/>
    </location>
</feature>
<feature type="transmembrane region" description="Helical" evidence="2">
    <location>
        <begin position="143"/>
        <end position="165"/>
    </location>
</feature>
<evidence type="ECO:0000256" key="2">
    <source>
        <dbReference type="SAM" id="Phobius"/>
    </source>
</evidence>
<evidence type="ECO:0008006" key="5">
    <source>
        <dbReference type="Google" id="ProtNLM"/>
    </source>
</evidence>
<reference evidence="4" key="1">
    <citation type="journal article" date="2019" name="Int. J. Syst. Evol. Microbiol.">
        <title>The Global Catalogue of Microorganisms (GCM) 10K type strain sequencing project: providing services to taxonomists for standard genome sequencing and annotation.</title>
        <authorList>
            <consortium name="The Broad Institute Genomics Platform"/>
            <consortium name="The Broad Institute Genome Sequencing Center for Infectious Disease"/>
            <person name="Wu L."/>
            <person name="Ma J."/>
        </authorList>
    </citation>
    <scope>NUCLEOTIDE SEQUENCE [LARGE SCALE GENOMIC DNA]</scope>
    <source>
        <strain evidence="4">JCM 16929</strain>
    </source>
</reference>
<evidence type="ECO:0000313" key="3">
    <source>
        <dbReference type="EMBL" id="GAA3629785.1"/>
    </source>
</evidence>
<comment type="caution">
    <text evidence="3">The sequence shown here is derived from an EMBL/GenBank/DDBJ whole genome shotgun (WGS) entry which is preliminary data.</text>
</comment>
<feature type="transmembrane region" description="Helical" evidence="2">
    <location>
        <begin position="76"/>
        <end position="96"/>
    </location>
</feature>
<gene>
    <name evidence="3" type="ORF">GCM10022236_35230</name>
</gene>
<feature type="region of interest" description="Disordered" evidence="1">
    <location>
        <begin position="294"/>
        <end position="313"/>
    </location>
</feature>
<keyword evidence="2" id="KW-0472">Membrane</keyword>
<dbReference type="InterPro" id="IPR016833">
    <property type="entry name" value="Put_Na-Bile_cotransptr"/>
</dbReference>
<dbReference type="RefSeq" id="WP_344806958.1">
    <property type="nucleotide sequence ID" value="NZ_BAABAB010000025.1"/>
</dbReference>
<feature type="transmembrane region" description="Helical" evidence="2">
    <location>
        <begin position="6"/>
        <end position="24"/>
    </location>
</feature>
<name>A0ABP7AD66_9ACTN</name>
<dbReference type="Pfam" id="PF13593">
    <property type="entry name" value="SBF_like"/>
    <property type="match status" value="1"/>
</dbReference>
<accession>A0ABP7AD66</accession>